<dbReference type="AlphaFoldDB" id="A0A401UD22"/>
<feature type="domain" description="CHAT" evidence="3">
    <location>
        <begin position="643"/>
        <end position="918"/>
    </location>
</feature>
<dbReference type="SUPFAM" id="SSF48452">
    <property type="entry name" value="TPR-like"/>
    <property type="match status" value="1"/>
</dbReference>
<dbReference type="Pfam" id="PF12770">
    <property type="entry name" value="CHAT"/>
    <property type="match status" value="1"/>
</dbReference>
<dbReference type="SMART" id="SM00028">
    <property type="entry name" value="TPR"/>
    <property type="match status" value="5"/>
</dbReference>
<evidence type="ECO:0000259" key="3">
    <source>
        <dbReference type="Pfam" id="PF12770"/>
    </source>
</evidence>
<evidence type="ECO:0000256" key="2">
    <source>
        <dbReference type="SAM" id="Phobius"/>
    </source>
</evidence>
<keyword evidence="1" id="KW-0175">Coiled coil</keyword>
<comment type="caution">
    <text evidence="4">The sequence shown here is derived from an EMBL/GenBank/DDBJ whole genome shotgun (WGS) entry which is preliminary data.</text>
</comment>
<dbReference type="InterPro" id="IPR011990">
    <property type="entry name" value="TPR-like_helical_dom_sf"/>
</dbReference>
<gene>
    <name evidence="4" type="ORF">SanaruYs_30120</name>
</gene>
<sequence>MGLQSCNKKHNNSINESSDLSVADSLKISGLFVEAEQAYRAEISQKKDPSDLLPSILALAEIKLLVKENSAAKNFIDSAQFLVQQVNTYDSTYQLMLYVLQAEHAYNTQAYEKGITVLENNRHLIKNGDRPLQMRYYLTLGSLYRFGRNDYTNAEKYLLQARELLESHYPKSLYHPILFYRLAATARLKSDFDMGINYGRLMLSALRTMPKRDSALTRLAYSVMANIYSSKEEYQFATLYYDSSVHFESTKANSKTLATILNNKAFAEQKLKQYSRALSTYNQSLKVLINNSVENHSDVHMNLAYLHRVMGRYDSSLYYYRKVKHYRNQHYPSPSPEKGYTYYRYASLLKELNKIDSSLFYIQKAIAEISRSAFEKSININPSAGDWIDKSTAVGMLSLKGALLKEKYTISQDANYLNQSVVCYNLANNVLKSNAALFANENTQLINISHIWPNLAEGIDVLNQYYEQNPADHIEEVYDYVAGTKSQLMLSRLNKQSIEEIYLPNDAVIKLRQLKQESAYWQVSVGLATTEKEKENLTKKTDSLERERATYNKALSISFPAYANAKVDSLPTLKNLEAYCAAKNKTIIDYTWSNQAVYGLSINASGSKFFNLGKSDVIKVDLDSLLFHLEHPSLEHQKYAQLALKLYNTLLGPILAINHTEDIIIIADNALLNIPFDALLKSYSGKEKGYKELDYLLHTNKISYALSITSVNKTTDNFSGTGNVLGMAYGMHANDPLSLSNSESEIDVLASYSDGVFLNQESCTKENFFKHATQASIIHLAVHGKSDTNNRYTSYLQFPNGEASEKKLYTFELYRHYIPSALVVLSTCESGAGTYEASEGMYSLARGFLSAGAQAVMQSLWKLNDQASLKVFENFYKHLEEGKTFSEGLRLSKQQYLQSSDNYTSHPAYWAGLVFIGEDGTTKFNKEKDSIFYSIIFGLICISAMLYIKMRK</sequence>
<protein>
    <submittedName>
        <fullName evidence="4">CHAT domain-containing protein</fullName>
    </submittedName>
</protein>
<dbReference type="Gene3D" id="1.25.40.10">
    <property type="entry name" value="Tetratricopeptide repeat domain"/>
    <property type="match status" value="2"/>
</dbReference>
<keyword evidence="2" id="KW-0812">Transmembrane</keyword>
<dbReference type="PANTHER" id="PTHR10098">
    <property type="entry name" value="RAPSYN-RELATED"/>
    <property type="match status" value="1"/>
</dbReference>
<organism evidence="4 5">
    <name type="scientific">Chryseotalea sanaruensis</name>
    <dbReference type="NCBI Taxonomy" id="2482724"/>
    <lineage>
        <taxon>Bacteria</taxon>
        <taxon>Pseudomonadati</taxon>
        <taxon>Bacteroidota</taxon>
        <taxon>Cytophagia</taxon>
        <taxon>Cytophagales</taxon>
        <taxon>Chryseotaleaceae</taxon>
        <taxon>Chryseotalea</taxon>
    </lineage>
</organism>
<evidence type="ECO:0000313" key="5">
    <source>
        <dbReference type="Proteomes" id="UP000288227"/>
    </source>
</evidence>
<dbReference type="InterPro" id="IPR019734">
    <property type="entry name" value="TPR_rpt"/>
</dbReference>
<feature type="coiled-coil region" evidence="1">
    <location>
        <begin position="527"/>
        <end position="554"/>
    </location>
</feature>
<accession>A0A401UD22</accession>
<keyword evidence="2" id="KW-0472">Membrane</keyword>
<dbReference type="EMBL" id="BHXQ01000005">
    <property type="protein sequence ID" value="GCC52773.1"/>
    <property type="molecule type" value="Genomic_DNA"/>
</dbReference>
<name>A0A401UD22_9BACT</name>
<dbReference type="RefSeq" id="WP_160118682.1">
    <property type="nucleotide sequence ID" value="NZ_BHXQ01000005.1"/>
</dbReference>
<evidence type="ECO:0000256" key="1">
    <source>
        <dbReference type="SAM" id="Coils"/>
    </source>
</evidence>
<feature type="transmembrane region" description="Helical" evidence="2">
    <location>
        <begin position="931"/>
        <end position="948"/>
    </location>
</feature>
<reference evidence="4 5" key="1">
    <citation type="submission" date="2018-11" db="EMBL/GenBank/DDBJ databases">
        <title>Chryseotalea sanarue gen. nov., sp., nov., a member of the family Cytophagaceae, isolated from a brackish lake in Hamamatsu Japan.</title>
        <authorList>
            <person name="Maejima Y."/>
            <person name="Iino T."/>
            <person name="Muraguchi Y."/>
            <person name="Fukuda K."/>
            <person name="Ohkuma M."/>
            <person name="Moriuchi R."/>
            <person name="Dohra H."/>
            <person name="Kimbara K."/>
            <person name="Shintani M."/>
        </authorList>
    </citation>
    <scope>NUCLEOTIDE SEQUENCE [LARGE SCALE GENOMIC DNA]</scope>
    <source>
        <strain evidence="4 5">Ys</strain>
    </source>
</reference>
<keyword evidence="2" id="KW-1133">Transmembrane helix</keyword>
<dbReference type="InterPro" id="IPR024983">
    <property type="entry name" value="CHAT_dom"/>
</dbReference>
<keyword evidence="5" id="KW-1185">Reference proteome</keyword>
<evidence type="ECO:0000313" key="4">
    <source>
        <dbReference type="EMBL" id="GCC52773.1"/>
    </source>
</evidence>
<dbReference type="OrthoDB" id="9771112at2"/>
<proteinExistence type="predicted"/>
<feature type="coiled-coil region" evidence="1">
    <location>
        <begin position="257"/>
        <end position="284"/>
    </location>
</feature>
<dbReference type="Proteomes" id="UP000288227">
    <property type="component" value="Unassembled WGS sequence"/>
</dbReference>